<organism evidence="2">
    <name type="scientific">Ganoderma calidophilum</name>
    <dbReference type="NCBI Taxonomy" id="2026244"/>
    <lineage>
        <taxon>Eukaryota</taxon>
        <taxon>Fungi</taxon>
        <taxon>Dikarya</taxon>
        <taxon>Basidiomycota</taxon>
        <taxon>Agaricomycotina</taxon>
        <taxon>Agaricomycetes</taxon>
        <taxon>Polyporales</taxon>
        <taxon>Polyporaceae</taxon>
        <taxon>Ganoderma</taxon>
    </lineage>
</organism>
<keyword evidence="1" id="KW-0472">Membrane</keyword>
<feature type="transmembrane region" description="Helical" evidence="1">
    <location>
        <begin position="228"/>
        <end position="251"/>
    </location>
</feature>
<sequence>MNKVKILEMLNKAALFAAGGVGYHVIDRALYYNENKLEEGIQTDRAEKLQTGIEEIKGGLSGIHEELEGLNVNFKSMREGAGGIYKENIGLIREKWFESAQAIKEKCGKVESKLSELSIPDWSNSEEHKRIEQIRGIVDNFTEYMENLEKTNKFLSNFSELYKYLDSISLLQESSLFHILLFIILSITVFNILSVLFANEIIKFFKLEEKYPSFELFFKLRMKFQRYYLMWNVLILLFVCIVGISIDILLFTVG</sequence>
<reference evidence="2" key="1">
    <citation type="journal article" date="2019" name="Int. J. Biol. Macromol.">
        <title>The complete mitochondrial genomes of five important medicinal Ganoderma species: Features, evolution, and phylogeny.</title>
        <authorList>
            <person name="Li Q."/>
            <person name="Xiang D."/>
            <person name="Wan Y."/>
            <person name="Wu Q."/>
            <person name="Wu X."/>
            <person name="Ma C."/>
            <person name="Song Y."/>
            <person name="Zhao G."/>
            <person name="Huang W."/>
        </authorList>
    </citation>
    <scope>NUCLEOTIDE SEQUENCE</scope>
</reference>
<evidence type="ECO:0000313" key="2">
    <source>
        <dbReference type="EMBL" id="AWJ64023.1"/>
    </source>
</evidence>
<dbReference type="EMBL" id="MH252535">
    <property type="protein sequence ID" value="AWJ64023.1"/>
    <property type="molecule type" value="Genomic_DNA"/>
</dbReference>
<dbReference type="RefSeq" id="YP_009493228.1">
    <property type="nucleotide sequence ID" value="NC_037938.1"/>
</dbReference>
<accession>A0A2S1WBQ7</accession>
<evidence type="ECO:0008006" key="3">
    <source>
        <dbReference type="Google" id="ProtNLM"/>
    </source>
</evidence>
<dbReference type="GeneID" id="36953441"/>
<protein>
    <recommendedName>
        <fullName evidence="3">LAGLIDADG endonuclease</fullName>
    </recommendedName>
</protein>
<name>A0A2S1WBQ7_9APHY</name>
<keyword evidence="1" id="KW-1133">Transmembrane helix</keyword>
<keyword evidence="1" id="KW-0812">Transmembrane</keyword>
<feature type="transmembrane region" description="Helical" evidence="1">
    <location>
        <begin position="176"/>
        <end position="198"/>
    </location>
</feature>
<proteinExistence type="predicted"/>
<geneLocation type="mitochondrion" evidence="2"/>
<dbReference type="AlphaFoldDB" id="A0A2S1WBQ7"/>
<evidence type="ECO:0000256" key="1">
    <source>
        <dbReference type="SAM" id="Phobius"/>
    </source>
</evidence>
<gene>
    <name evidence="2" type="primary">orf254</name>
</gene>
<keyword evidence="2" id="KW-0496">Mitochondrion</keyword>